<keyword evidence="3" id="KW-1185">Reference proteome</keyword>
<reference evidence="2 3" key="1">
    <citation type="journal article" date="2018" name="IMA Fungus">
        <title>IMA Genome-F 9: Draft genome sequence of Annulohypoxylon stygium, Aspergillus mulundensis, Berkeleyomyces basicola (syn. Thielaviopsis basicola), Ceratocystis smalleyi, two Cercospora beticola strains, Coleophoma cylindrospora, Fusarium fracticaudum, Phialophora cf. hyalina, and Morchella septimelata.</title>
        <authorList>
            <person name="Wingfield B.D."/>
            <person name="Bills G.F."/>
            <person name="Dong Y."/>
            <person name="Huang W."/>
            <person name="Nel W.J."/>
            <person name="Swalarsk-Parry B.S."/>
            <person name="Vaghefi N."/>
            <person name="Wilken P.M."/>
            <person name="An Z."/>
            <person name="de Beer Z.W."/>
            <person name="De Vos L."/>
            <person name="Chen L."/>
            <person name="Duong T.A."/>
            <person name="Gao Y."/>
            <person name="Hammerbacher A."/>
            <person name="Kikkert J.R."/>
            <person name="Li Y."/>
            <person name="Li H."/>
            <person name="Li K."/>
            <person name="Li Q."/>
            <person name="Liu X."/>
            <person name="Ma X."/>
            <person name="Naidoo K."/>
            <person name="Pethybridge S.J."/>
            <person name="Sun J."/>
            <person name="Steenkamp E.T."/>
            <person name="van der Nest M.A."/>
            <person name="van Wyk S."/>
            <person name="Wingfield M.J."/>
            <person name="Xiong C."/>
            <person name="Yue Q."/>
            <person name="Zhang X."/>
        </authorList>
    </citation>
    <scope>NUCLEOTIDE SEQUENCE [LARGE SCALE GENOMIC DNA]</scope>
    <source>
        <strain evidence="2 3">BP 5553</strain>
    </source>
</reference>
<gene>
    <name evidence="2" type="ORF">BP5553_03221</name>
</gene>
<feature type="region of interest" description="Disordered" evidence="1">
    <location>
        <begin position="1"/>
        <end position="24"/>
    </location>
</feature>
<organism evidence="2 3">
    <name type="scientific">Venustampulla echinocandica</name>
    <dbReference type="NCBI Taxonomy" id="2656787"/>
    <lineage>
        <taxon>Eukaryota</taxon>
        <taxon>Fungi</taxon>
        <taxon>Dikarya</taxon>
        <taxon>Ascomycota</taxon>
        <taxon>Pezizomycotina</taxon>
        <taxon>Leotiomycetes</taxon>
        <taxon>Helotiales</taxon>
        <taxon>Pleuroascaceae</taxon>
        <taxon>Venustampulla</taxon>
    </lineage>
</organism>
<evidence type="ECO:0000313" key="3">
    <source>
        <dbReference type="Proteomes" id="UP000254866"/>
    </source>
</evidence>
<comment type="caution">
    <text evidence="2">The sequence shown here is derived from an EMBL/GenBank/DDBJ whole genome shotgun (WGS) entry which is preliminary data.</text>
</comment>
<dbReference type="EMBL" id="NPIC01000002">
    <property type="protein sequence ID" value="RDL38881.1"/>
    <property type="molecule type" value="Genomic_DNA"/>
</dbReference>
<dbReference type="RefSeq" id="XP_031871537.1">
    <property type="nucleotide sequence ID" value="XM_032011844.1"/>
</dbReference>
<evidence type="ECO:0000256" key="1">
    <source>
        <dbReference type="SAM" id="MobiDB-lite"/>
    </source>
</evidence>
<proteinExistence type="predicted"/>
<evidence type="ECO:0000313" key="2">
    <source>
        <dbReference type="EMBL" id="RDL38881.1"/>
    </source>
</evidence>
<accession>A0A370TTM9</accession>
<sequence length="188" mass="21207">MENTTSNIDEIPGGEADKTPTPPVTVQPQLLSHYALNGSTNLEITIDFRRNQPHSVISAMLNPSSCLLDCSLFDVLVPYKNVSRNVVVNMIFRSATEEPPILKLEQRLFIERLAGTLKTFSNLGVFMVGFDVVRDNNDLGKYYTCFDSKKFPVIDYYVRFMNDDEPEWTQLAVPVKPASVEAEVVEQK</sequence>
<name>A0A370TTM9_9HELO</name>
<dbReference type="AlphaFoldDB" id="A0A370TTM9"/>
<dbReference type="GeneID" id="43596070"/>
<dbReference type="Proteomes" id="UP000254866">
    <property type="component" value="Unassembled WGS sequence"/>
</dbReference>
<protein>
    <submittedName>
        <fullName evidence="2">Uncharacterized protein</fullName>
    </submittedName>
</protein>